<organism evidence="1">
    <name type="scientific">marine sediment metagenome</name>
    <dbReference type="NCBI Taxonomy" id="412755"/>
    <lineage>
        <taxon>unclassified sequences</taxon>
        <taxon>metagenomes</taxon>
        <taxon>ecological metagenomes</taxon>
    </lineage>
</organism>
<dbReference type="EMBL" id="BART01001905">
    <property type="protein sequence ID" value="GAG73879.1"/>
    <property type="molecule type" value="Genomic_DNA"/>
</dbReference>
<accession>X0ZWI4</accession>
<gene>
    <name evidence="1" type="ORF">S01H4_06258</name>
</gene>
<reference evidence="1" key="1">
    <citation type="journal article" date="2014" name="Front. Microbiol.">
        <title>High frequency of phylogenetically diverse reductive dehalogenase-homologous genes in deep subseafloor sedimentary metagenomes.</title>
        <authorList>
            <person name="Kawai M."/>
            <person name="Futagami T."/>
            <person name="Toyoda A."/>
            <person name="Takaki Y."/>
            <person name="Nishi S."/>
            <person name="Hori S."/>
            <person name="Arai W."/>
            <person name="Tsubouchi T."/>
            <person name="Morono Y."/>
            <person name="Uchiyama I."/>
            <person name="Ito T."/>
            <person name="Fujiyama A."/>
            <person name="Inagaki F."/>
            <person name="Takami H."/>
        </authorList>
    </citation>
    <scope>NUCLEOTIDE SEQUENCE</scope>
    <source>
        <strain evidence="1">Expedition CK06-06</strain>
    </source>
</reference>
<dbReference type="AlphaFoldDB" id="X0ZWI4"/>
<protein>
    <submittedName>
        <fullName evidence="1">Uncharacterized protein</fullName>
    </submittedName>
</protein>
<evidence type="ECO:0000313" key="1">
    <source>
        <dbReference type="EMBL" id="GAG73879.1"/>
    </source>
</evidence>
<name>X0ZWI4_9ZZZZ</name>
<proteinExistence type="predicted"/>
<comment type="caution">
    <text evidence="1">The sequence shown here is derived from an EMBL/GenBank/DDBJ whole genome shotgun (WGS) entry which is preliminary data.</text>
</comment>
<sequence length="48" mass="5325">MQAVSESEITKKYLVSRESYLAKKNPGARSPARIAYRVSRIALGPSDE</sequence>